<keyword evidence="2" id="KW-1185">Reference proteome</keyword>
<name>A0A498IU92_MALDO</name>
<reference evidence="1 2" key="1">
    <citation type="submission" date="2018-10" db="EMBL/GenBank/DDBJ databases">
        <title>A high-quality apple genome assembly.</title>
        <authorList>
            <person name="Hu J."/>
        </authorList>
    </citation>
    <scope>NUCLEOTIDE SEQUENCE [LARGE SCALE GENOMIC DNA]</scope>
    <source>
        <strain evidence="2">cv. HFTH1</strain>
        <tissue evidence="1">Young leaf</tissue>
    </source>
</reference>
<dbReference type="EMBL" id="RDQH01000336">
    <property type="protein sequence ID" value="RXH86879.1"/>
    <property type="molecule type" value="Genomic_DNA"/>
</dbReference>
<feature type="non-terminal residue" evidence="1">
    <location>
        <position position="1"/>
    </location>
</feature>
<accession>A0A498IU92</accession>
<gene>
    <name evidence="1" type="ORF">DVH24_022152</name>
</gene>
<evidence type="ECO:0000313" key="2">
    <source>
        <dbReference type="Proteomes" id="UP000290289"/>
    </source>
</evidence>
<dbReference type="Proteomes" id="UP000290289">
    <property type="component" value="Chromosome 10"/>
</dbReference>
<organism evidence="1 2">
    <name type="scientific">Malus domestica</name>
    <name type="common">Apple</name>
    <name type="synonym">Pyrus malus</name>
    <dbReference type="NCBI Taxonomy" id="3750"/>
    <lineage>
        <taxon>Eukaryota</taxon>
        <taxon>Viridiplantae</taxon>
        <taxon>Streptophyta</taxon>
        <taxon>Embryophyta</taxon>
        <taxon>Tracheophyta</taxon>
        <taxon>Spermatophyta</taxon>
        <taxon>Magnoliopsida</taxon>
        <taxon>eudicotyledons</taxon>
        <taxon>Gunneridae</taxon>
        <taxon>Pentapetalae</taxon>
        <taxon>rosids</taxon>
        <taxon>fabids</taxon>
        <taxon>Rosales</taxon>
        <taxon>Rosaceae</taxon>
        <taxon>Amygdaloideae</taxon>
        <taxon>Maleae</taxon>
        <taxon>Malus</taxon>
    </lineage>
</organism>
<evidence type="ECO:0000313" key="1">
    <source>
        <dbReference type="EMBL" id="RXH86879.1"/>
    </source>
</evidence>
<sequence length="96" mass="10307">NSAQTNVNQHKSIAFKYRQILSGQLETLEGIGGQSFGAPKIGSLEVEGEALCSSQSNKLVNDLQMQDNGIDRTVGLTAPGDVDPPLRAYRQFNSVS</sequence>
<comment type="caution">
    <text evidence="1">The sequence shown here is derived from an EMBL/GenBank/DDBJ whole genome shotgun (WGS) entry which is preliminary data.</text>
</comment>
<proteinExistence type="predicted"/>
<dbReference type="AlphaFoldDB" id="A0A498IU92"/>
<protein>
    <submittedName>
        <fullName evidence="1">Uncharacterized protein</fullName>
    </submittedName>
</protein>